<keyword evidence="4 7" id="KW-1133">Transmembrane helix</keyword>
<evidence type="ECO:0000256" key="2">
    <source>
        <dbReference type="ARBA" id="ARBA00022618"/>
    </source>
</evidence>
<dbReference type="InterPro" id="IPR011922">
    <property type="entry name" value="Cell_div_FtsL"/>
</dbReference>
<evidence type="ECO:0000313" key="9">
    <source>
        <dbReference type="EMBL" id="SUN47942.1"/>
    </source>
</evidence>
<organism evidence="9 10">
    <name type="scientific">Streptococcus equi subsp. equi</name>
    <dbReference type="NCBI Taxonomy" id="148942"/>
    <lineage>
        <taxon>Bacteria</taxon>
        <taxon>Bacillati</taxon>
        <taxon>Bacillota</taxon>
        <taxon>Bacilli</taxon>
        <taxon>Lactobacillales</taxon>
        <taxon>Streptococcaceae</taxon>
        <taxon>Streptococcus</taxon>
    </lineage>
</organism>
<comment type="subcellular location">
    <subcellularLocation>
        <location evidence="7">Cell membrane</location>
        <topology evidence="7">Single-pass type II membrane protein</topology>
    </subcellularLocation>
    <text evidence="7">Localizes to the division septum where it forms a ring structure.</text>
</comment>
<dbReference type="Proteomes" id="UP000254461">
    <property type="component" value="Unassembled WGS sequence"/>
</dbReference>
<dbReference type="GeneID" id="83705452"/>
<dbReference type="RefSeq" id="WP_012516176.1">
    <property type="nucleotide sequence ID" value="NZ_BTYB01000014.1"/>
</dbReference>
<sequence>MVNEKRTQAVSKALQKRIRTFSRVEKAFYATLILTAVTMAVSIIYLQSRKLQLQQHITQLNRQISDKRTELNNAKQEVNELSRRDRIVDIAGKAGLSNRNDNIKKVE</sequence>
<dbReference type="AlphaFoldDB" id="A0A0G7FN02"/>
<dbReference type="NCBIfam" id="TIGR02209">
    <property type="entry name" value="ftsL_broad"/>
    <property type="match status" value="1"/>
</dbReference>
<dbReference type="GO" id="GO:0032153">
    <property type="term" value="C:cell division site"/>
    <property type="evidence" value="ECO:0007669"/>
    <property type="project" value="UniProtKB-UniRule"/>
</dbReference>
<comment type="function">
    <text evidence="7">Essential cell division protein.</text>
</comment>
<evidence type="ECO:0000256" key="8">
    <source>
        <dbReference type="NCBIfam" id="TIGR02209"/>
    </source>
</evidence>
<evidence type="ECO:0000256" key="1">
    <source>
        <dbReference type="ARBA" id="ARBA00022475"/>
    </source>
</evidence>
<dbReference type="HAMAP" id="MF_00910">
    <property type="entry name" value="FtsL"/>
    <property type="match status" value="1"/>
</dbReference>
<evidence type="ECO:0000313" key="10">
    <source>
        <dbReference type="Proteomes" id="UP000254461"/>
    </source>
</evidence>
<evidence type="ECO:0000256" key="3">
    <source>
        <dbReference type="ARBA" id="ARBA00022692"/>
    </source>
</evidence>
<dbReference type="GO" id="GO:0043093">
    <property type="term" value="P:FtsZ-dependent cytokinesis"/>
    <property type="evidence" value="ECO:0007669"/>
    <property type="project" value="UniProtKB-UniRule"/>
</dbReference>
<keyword evidence="2 7" id="KW-0132">Cell division</keyword>
<name>A0A0G7FN02_9STRE</name>
<gene>
    <name evidence="7" type="primary">ftsL</name>
    <name evidence="9" type="ORF">NCTC12092_01603</name>
</gene>
<keyword evidence="6 7" id="KW-0131">Cell cycle</keyword>
<keyword evidence="1 7" id="KW-1003">Cell membrane</keyword>
<evidence type="ECO:0000256" key="6">
    <source>
        <dbReference type="ARBA" id="ARBA00023306"/>
    </source>
</evidence>
<evidence type="ECO:0000256" key="5">
    <source>
        <dbReference type="ARBA" id="ARBA00023136"/>
    </source>
</evidence>
<evidence type="ECO:0000256" key="7">
    <source>
        <dbReference type="HAMAP-Rule" id="MF_00910"/>
    </source>
</evidence>
<accession>A0A0G7FN02</accession>
<comment type="similarity">
    <text evidence="7">Belongs to the FtsL family.</text>
</comment>
<dbReference type="OMA" id="MENKEHQ"/>
<proteinExistence type="inferred from homology"/>
<keyword evidence="5 7" id="KW-0472">Membrane</keyword>
<dbReference type="InterPro" id="IPR007060">
    <property type="entry name" value="FtsL/DivIC"/>
</dbReference>
<dbReference type="EMBL" id="UHFF01000002">
    <property type="protein sequence ID" value="SUN47942.1"/>
    <property type="molecule type" value="Genomic_DNA"/>
</dbReference>
<dbReference type="Pfam" id="PF04977">
    <property type="entry name" value="DivIC"/>
    <property type="match status" value="1"/>
</dbReference>
<evidence type="ECO:0000256" key="4">
    <source>
        <dbReference type="ARBA" id="ARBA00022989"/>
    </source>
</evidence>
<protein>
    <recommendedName>
        <fullName evidence="7 8">Cell division protein FtsL</fullName>
    </recommendedName>
</protein>
<dbReference type="GO" id="GO:0005886">
    <property type="term" value="C:plasma membrane"/>
    <property type="evidence" value="ECO:0007669"/>
    <property type="project" value="UniProtKB-SubCell"/>
</dbReference>
<feature type="transmembrane region" description="Helical" evidence="7">
    <location>
        <begin position="27"/>
        <end position="46"/>
    </location>
</feature>
<reference evidence="9 10" key="1">
    <citation type="submission" date="2018-06" db="EMBL/GenBank/DDBJ databases">
        <authorList>
            <consortium name="Pathogen Informatics"/>
            <person name="Doyle S."/>
        </authorList>
    </citation>
    <scope>NUCLEOTIDE SEQUENCE [LARGE SCALE GENOMIC DNA]</scope>
    <source>
        <strain evidence="9 10">NCTC12092</strain>
    </source>
</reference>
<keyword evidence="3 7" id="KW-0812">Transmembrane</keyword>